<feature type="transmembrane region" description="Helical" evidence="8">
    <location>
        <begin position="385"/>
        <end position="404"/>
    </location>
</feature>
<evidence type="ECO:0000256" key="1">
    <source>
        <dbReference type="ARBA" id="ARBA00004141"/>
    </source>
</evidence>
<keyword evidence="10" id="KW-1185">Reference proteome</keyword>
<evidence type="ECO:0000313" key="10">
    <source>
        <dbReference type="Proteomes" id="UP000249723"/>
    </source>
</evidence>
<feature type="transmembrane region" description="Helical" evidence="8">
    <location>
        <begin position="185"/>
        <end position="202"/>
    </location>
</feature>
<gene>
    <name evidence="9" type="ORF">BZ3500_MVSOF-1268-A1-R1_CHR2-3G05273</name>
</gene>
<evidence type="ECO:0000256" key="7">
    <source>
        <dbReference type="SAM" id="MobiDB-lite"/>
    </source>
</evidence>
<dbReference type="STRING" id="289078.A0A2X0L6A7"/>
<sequence>MSKDIEASMPALAQRESSSSADDEVKHATSHDGITSSEEVPLPGFIDTFLGRDRKALQKDPIVWNQGPGGFFASLSHRTKGVFTRRFILCLVAGQTLSLAITGTSVLTTELGMHGWSMPTFQTFFLYFFLNLIYTPYTIHRYGFKAWGKMLVTDGWKYLLLAAIDVEANFLVVKAYGYTDLLSCMLLDAWATPACMIFAFFFVKARYHWSQIVAVLICILGLGLLVTSDNITDKNYPANNRVLGDILMVRRKILSHKCAHHANESMAWNLQLIGATGYGLSNSLEEFFVRQRPLYEVVGQMGFWGSIINAIQGAALEHHLFHTSSWSGRNIGYLVGYTCCMLYLYSTAPVLYRLASSPFYNISLLSSDFYGLCFGLALFGYSPYWLYFVAYALVLIGLVAYFWVARPEATRMNVVSRGKQADREEIAGVRKVLGDERI</sequence>
<feature type="transmembrane region" description="Helical" evidence="8">
    <location>
        <begin position="209"/>
        <end position="227"/>
    </location>
</feature>
<dbReference type="Proteomes" id="UP000249723">
    <property type="component" value="Unassembled WGS sequence"/>
</dbReference>
<dbReference type="InterPro" id="IPR052221">
    <property type="entry name" value="SLC35F_Transporter"/>
</dbReference>
<dbReference type="PANTHER" id="PTHR14233">
    <property type="entry name" value="DUF914-RELATED"/>
    <property type="match status" value="1"/>
</dbReference>
<keyword evidence="5 8" id="KW-1133">Transmembrane helix</keyword>
<dbReference type="AlphaFoldDB" id="A0A2X0L6A7"/>
<feature type="transmembrane region" description="Helical" evidence="8">
    <location>
        <begin position="359"/>
        <end position="379"/>
    </location>
</feature>
<dbReference type="PANTHER" id="PTHR14233:SF4">
    <property type="entry name" value="SOLUTE CARRIER FAMILY 35 MEMBER F2"/>
    <property type="match status" value="1"/>
</dbReference>
<reference evidence="10" key="1">
    <citation type="submission" date="2016-10" db="EMBL/GenBank/DDBJ databases">
        <authorList>
            <person name="Jeantristanb JTB J.-T."/>
            <person name="Ricardo R."/>
        </authorList>
    </citation>
    <scope>NUCLEOTIDE SEQUENCE [LARGE SCALE GENOMIC DNA]</scope>
</reference>
<evidence type="ECO:0000256" key="6">
    <source>
        <dbReference type="ARBA" id="ARBA00023136"/>
    </source>
</evidence>
<feature type="transmembrane region" description="Helical" evidence="8">
    <location>
        <begin position="119"/>
        <end position="137"/>
    </location>
</feature>
<dbReference type="Pfam" id="PF06027">
    <property type="entry name" value="SLC35F"/>
    <property type="match status" value="2"/>
</dbReference>
<feature type="transmembrane region" description="Helical" evidence="8">
    <location>
        <begin position="331"/>
        <end position="352"/>
    </location>
</feature>
<evidence type="ECO:0000313" key="9">
    <source>
        <dbReference type="EMBL" id="SCZ87805.1"/>
    </source>
</evidence>
<protein>
    <submittedName>
        <fullName evidence="9">BZ3500_MvSof-1268-A1-R1_Chr2-3g05273 protein</fullName>
    </submittedName>
</protein>
<evidence type="ECO:0000256" key="5">
    <source>
        <dbReference type="ARBA" id="ARBA00022989"/>
    </source>
</evidence>
<dbReference type="InterPro" id="IPR009262">
    <property type="entry name" value="SLC35_F1/F2/F6"/>
</dbReference>
<dbReference type="EMBL" id="FMWP01000011">
    <property type="protein sequence ID" value="SCZ87805.1"/>
    <property type="molecule type" value="Genomic_DNA"/>
</dbReference>
<evidence type="ECO:0000256" key="8">
    <source>
        <dbReference type="SAM" id="Phobius"/>
    </source>
</evidence>
<dbReference type="GO" id="GO:0016020">
    <property type="term" value="C:membrane"/>
    <property type="evidence" value="ECO:0007669"/>
    <property type="project" value="UniProtKB-SubCell"/>
</dbReference>
<comment type="similarity">
    <text evidence="2">Belongs to the SLC35F solute transporter family.</text>
</comment>
<keyword evidence="4 8" id="KW-0812">Transmembrane</keyword>
<comment type="subcellular location">
    <subcellularLocation>
        <location evidence="1">Membrane</location>
        <topology evidence="1">Multi-pass membrane protein</topology>
    </subcellularLocation>
</comment>
<evidence type="ECO:0000256" key="3">
    <source>
        <dbReference type="ARBA" id="ARBA00022448"/>
    </source>
</evidence>
<evidence type="ECO:0000256" key="2">
    <source>
        <dbReference type="ARBA" id="ARBA00007863"/>
    </source>
</evidence>
<keyword evidence="3" id="KW-0813">Transport</keyword>
<name>A0A2X0L6A7_9BASI</name>
<keyword evidence="6 8" id="KW-0472">Membrane</keyword>
<feature type="region of interest" description="Disordered" evidence="7">
    <location>
        <begin position="1"/>
        <end position="39"/>
    </location>
</feature>
<organism evidence="9 10">
    <name type="scientific">Microbotryum saponariae</name>
    <dbReference type="NCBI Taxonomy" id="289078"/>
    <lineage>
        <taxon>Eukaryota</taxon>
        <taxon>Fungi</taxon>
        <taxon>Dikarya</taxon>
        <taxon>Basidiomycota</taxon>
        <taxon>Pucciniomycotina</taxon>
        <taxon>Microbotryomycetes</taxon>
        <taxon>Microbotryales</taxon>
        <taxon>Microbotryaceae</taxon>
        <taxon>Microbotryum</taxon>
    </lineage>
</organism>
<accession>A0A2X0L6A7</accession>
<dbReference type="OrthoDB" id="429955at2759"/>
<proteinExistence type="inferred from homology"/>
<feature type="transmembrane region" description="Helical" evidence="8">
    <location>
        <begin position="87"/>
        <end position="107"/>
    </location>
</feature>
<evidence type="ECO:0000256" key="4">
    <source>
        <dbReference type="ARBA" id="ARBA00022692"/>
    </source>
</evidence>
<dbReference type="GO" id="GO:0022857">
    <property type="term" value="F:transmembrane transporter activity"/>
    <property type="evidence" value="ECO:0007669"/>
    <property type="project" value="InterPro"/>
</dbReference>